<dbReference type="EMBL" id="PKPP01013375">
    <property type="protein sequence ID" value="PWA41014.1"/>
    <property type="molecule type" value="Genomic_DNA"/>
</dbReference>
<dbReference type="PANTHER" id="PTHR10625">
    <property type="entry name" value="HISTONE DEACETYLASE HDAC1-RELATED"/>
    <property type="match status" value="1"/>
</dbReference>
<dbReference type="InterPro" id="IPR023696">
    <property type="entry name" value="Ureohydrolase_dom_sf"/>
</dbReference>
<dbReference type="Pfam" id="PF00850">
    <property type="entry name" value="Hist_deacetyl"/>
    <property type="match status" value="1"/>
</dbReference>
<evidence type="ECO:0000313" key="6">
    <source>
        <dbReference type="Proteomes" id="UP000245207"/>
    </source>
</evidence>
<accession>A0A2U1KWB2</accession>
<dbReference type="PRINTS" id="PR01270">
    <property type="entry name" value="HDASUPER"/>
</dbReference>
<dbReference type="Gene3D" id="3.40.800.20">
    <property type="entry name" value="Histone deacetylase domain"/>
    <property type="match status" value="1"/>
</dbReference>
<gene>
    <name evidence="5" type="ORF">CTI12_AA551790</name>
</gene>
<organism evidence="5 6">
    <name type="scientific">Artemisia annua</name>
    <name type="common">Sweet wormwood</name>
    <dbReference type="NCBI Taxonomy" id="35608"/>
    <lineage>
        <taxon>Eukaryota</taxon>
        <taxon>Viridiplantae</taxon>
        <taxon>Streptophyta</taxon>
        <taxon>Embryophyta</taxon>
        <taxon>Tracheophyta</taxon>
        <taxon>Spermatophyta</taxon>
        <taxon>Magnoliopsida</taxon>
        <taxon>eudicotyledons</taxon>
        <taxon>Gunneridae</taxon>
        <taxon>Pentapetalae</taxon>
        <taxon>asterids</taxon>
        <taxon>campanulids</taxon>
        <taxon>Asterales</taxon>
        <taxon>Asteraceae</taxon>
        <taxon>Asteroideae</taxon>
        <taxon>Anthemideae</taxon>
        <taxon>Artemisiinae</taxon>
        <taxon>Artemisia</taxon>
    </lineage>
</organism>
<evidence type="ECO:0000256" key="1">
    <source>
        <dbReference type="ARBA" id="ARBA00001947"/>
    </source>
</evidence>
<reference evidence="5 6" key="1">
    <citation type="journal article" date="2018" name="Mol. Plant">
        <title>The genome of Artemisia annua provides insight into the evolution of Asteraceae family and artemisinin biosynthesis.</title>
        <authorList>
            <person name="Shen Q."/>
            <person name="Zhang L."/>
            <person name="Liao Z."/>
            <person name="Wang S."/>
            <person name="Yan T."/>
            <person name="Shi P."/>
            <person name="Liu M."/>
            <person name="Fu X."/>
            <person name="Pan Q."/>
            <person name="Wang Y."/>
            <person name="Lv Z."/>
            <person name="Lu X."/>
            <person name="Zhang F."/>
            <person name="Jiang W."/>
            <person name="Ma Y."/>
            <person name="Chen M."/>
            <person name="Hao X."/>
            <person name="Li L."/>
            <person name="Tang Y."/>
            <person name="Lv G."/>
            <person name="Zhou Y."/>
            <person name="Sun X."/>
            <person name="Brodelius P.E."/>
            <person name="Rose J.K.C."/>
            <person name="Tang K."/>
        </authorList>
    </citation>
    <scope>NUCLEOTIDE SEQUENCE [LARGE SCALE GENOMIC DNA]</scope>
    <source>
        <strain evidence="6">cv. Huhao1</strain>
        <tissue evidence="5">Leaf</tissue>
    </source>
</reference>
<protein>
    <submittedName>
        <fullName evidence="5">Histone deacetylase 14</fullName>
    </submittedName>
</protein>
<keyword evidence="3" id="KW-0156">Chromatin regulator</keyword>
<comment type="cofactor">
    <cofactor evidence="1">
        <name>Zn(2+)</name>
        <dbReference type="ChEBI" id="CHEBI:29105"/>
    </cofactor>
</comment>
<dbReference type="SUPFAM" id="SSF52768">
    <property type="entry name" value="Arginase/deacetylase"/>
    <property type="match status" value="1"/>
</dbReference>
<evidence type="ECO:0000256" key="3">
    <source>
        <dbReference type="ARBA" id="ARBA00022853"/>
    </source>
</evidence>
<dbReference type="Proteomes" id="UP000245207">
    <property type="component" value="Unassembled WGS sequence"/>
</dbReference>
<proteinExistence type="predicted"/>
<dbReference type="OrthoDB" id="424012at2759"/>
<feature type="domain" description="Histone deacetylase" evidence="4">
    <location>
        <begin position="30"/>
        <end position="321"/>
    </location>
</feature>
<dbReference type="GO" id="GO:0000118">
    <property type="term" value="C:histone deacetylase complex"/>
    <property type="evidence" value="ECO:0007669"/>
    <property type="project" value="TreeGrafter"/>
</dbReference>
<sequence>MRPCSNKEEISSTAKLIYSVTLCKEEHPECRVSAIVSALEKAHLTPKFRGSDITQLQNCKTATFEDVGDGHFISPPKKAKYSVSEEGVDGSGDTHTTDTTFKESLVSTGAEISLVDYVVASAKITKNPPIGFALICPHAVPDGPLGFCSGGNVAIAARHAQRVHGLQRVFIIDISAHPGKGTNDMFYDDPDVFFLSIHQDGILPGAGKIDHIGRGKGAGATLNVPLPQFSGDFSMQTVLCQVIVPCTQRFKPDIILVSAGYDAHVQDPQSKLQFLTRTYYLLASCIKKLAEDLCGGRCVFFLEGGDNLESLSNSVADSFRALMGEPSNSAEFDSRYFVIMEPYLGARQAVQKIKQIHSL</sequence>
<evidence type="ECO:0000256" key="2">
    <source>
        <dbReference type="ARBA" id="ARBA00022491"/>
    </source>
</evidence>
<evidence type="ECO:0000259" key="4">
    <source>
        <dbReference type="Pfam" id="PF00850"/>
    </source>
</evidence>
<dbReference type="InterPro" id="IPR023801">
    <property type="entry name" value="His_deacetylse_dom"/>
</dbReference>
<dbReference type="InterPro" id="IPR037138">
    <property type="entry name" value="His_deacetylse_dom_sf"/>
</dbReference>
<dbReference type="GO" id="GO:0004407">
    <property type="term" value="F:histone deacetylase activity"/>
    <property type="evidence" value="ECO:0007669"/>
    <property type="project" value="TreeGrafter"/>
</dbReference>
<name>A0A2U1KWB2_ARTAN</name>
<evidence type="ECO:0000313" key="5">
    <source>
        <dbReference type="EMBL" id="PWA41014.1"/>
    </source>
</evidence>
<dbReference type="GO" id="GO:0005737">
    <property type="term" value="C:cytoplasm"/>
    <property type="evidence" value="ECO:0007669"/>
    <property type="project" value="TreeGrafter"/>
</dbReference>
<dbReference type="GO" id="GO:0040029">
    <property type="term" value="P:epigenetic regulation of gene expression"/>
    <property type="evidence" value="ECO:0007669"/>
    <property type="project" value="TreeGrafter"/>
</dbReference>
<comment type="caution">
    <text evidence="5">The sequence shown here is derived from an EMBL/GenBank/DDBJ whole genome shotgun (WGS) entry which is preliminary data.</text>
</comment>
<dbReference type="CDD" id="cd09992">
    <property type="entry name" value="HDAC_classII"/>
    <property type="match status" value="1"/>
</dbReference>
<keyword evidence="2" id="KW-0678">Repressor</keyword>
<keyword evidence="6" id="KW-1185">Reference proteome</keyword>
<dbReference type="STRING" id="35608.A0A2U1KWB2"/>
<dbReference type="AlphaFoldDB" id="A0A2U1KWB2"/>
<dbReference type="PANTHER" id="PTHR10625:SF11">
    <property type="entry name" value="HISTONE DEACETYLASE 14, CHLOROPLASTIC"/>
    <property type="match status" value="1"/>
</dbReference>
<dbReference type="InterPro" id="IPR000286">
    <property type="entry name" value="HDACs"/>
</dbReference>